<gene>
    <name evidence="1" type="primary">wzy</name>
</gene>
<sequence length="342" mass="39226">MVYGSLWCLCFILSFFNNNSYFKYYITLCIIMVLWFLASFRGAGVDGDYANYIEYINDAQSIGYSYRGGYFFDWIVNFFVYIGLPVTYVFAVYALAIPIKIKLFQKFSLLSSSILLGYVGFFIYLHDFTQIRAGLAVGIAFWGIYYYSYQNKIKAVILFFASCFIHPSLIFLVAFVYINKFLSNKLLVLTLMISIMLCVTNANTFIVQKIVDLSGSADLDLYYRLAVDGQIIKPFGAFPLLNLFISIVSLYYLNNIARENALLSIFIKMLLFSQISWFLFSPIPVLAARISQIFLFSIVFVLPHLSLKLFNQPITIPALYSFVGFLAFIIIAELMHPYQLGF</sequence>
<dbReference type="EMBL" id="EU294171">
    <property type="protein sequence ID" value="ACA24829.1"/>
    <property type="molecule type" value="Genomic_DNA"/>
</dbReference>
<accession>B5L3F9</accession>
<dbReference type="RefSeq" id="WP_000262476.1">
    <property type="nucleotide sequence ID" value="NZ_BGIF01000050.1"/>
</dbReference>
<evidence type="ECO:0000313" key="1">
    <source>
        <dbReference type="EMBL" id="ACA24829.1"/>
    </source>
</evidence>
<protein>
    <submittedName>
        <fullName evidence="1">Wzy</fullName>
    </submittedName>
</protein>
<dbReference type="Pfam" id="PF14897">
    <property type="entry name" value="EpsG"/>
    <property type="match status" value="1"/>
</dbReference>
<proteinExistence type="predicted"/>
<organism evidence="1">
    <name type="scientific">Escherichia coli</name>
    <dbReference type="NCBI Taxonomy" id="562"/>
    <lineage>
        <taxon>Bacteria</taxon>
        <taxon>Pseudomonadati</taxon>
        <taxon>Pseudomonadota</taxon>
        <taxon>Gammaproteobacteria</taxon>
        <taxon>Enterobacterales</taxon>
        <taxon>Enterobacteriaceae</taxon>
        <taxon>Escherichia</taxon>
    </lineage>
</organism>
<dbReference type="AlphaFoldDB" id="B5L3F9"/>
<name>B5L3F9_ECOLX</name>
<dbReference type="InterPro" id="IPR049458">
    <property type="entry name" value="EpsG-like"/>
</dbReference>
<reference evidence="1" key="1">
    <citation type="journal article" date="2008" name="FEMS Microbiol. Rev.">
        <title>Structure and genetics of Shigella O antigens.</title>
        <authorList>
            <person name="Liu B."/>
            <person name="Knirel Y.A."/>
            <person name="Feng L."/>
            <person name="Perepelov A.V."/>
            <person name="Senchenkova S.N."/>
            <person name="Wang Q."/>
            <person name="Reeves P.R."/>
            <person name="Wang L."/>
        </authorList>
    </citation>
    <scope>NUCLEOTIDE SEQUENCE</scope>
</reference>